<dbReference type="Proteomes" id="UP000297951">
    <property type="component" value="Unassembled WGS sequence"/>
</dbReference>
<dbReference type="InterPro" id="IPR007627">
    <property type="entry name" value="RNA_pol_sigma70_r2"/>
</dbReference>
<dbReference type="Gene3D" id="1.10.1740.10">
    <property type="match status" value="1"/>
</dbReference>
<comment type="caution">
    <text evidence="2">The sequence shown here is derived from an EMBL/GenBank/DDBJ whole genome shotgun (WGS) entry which is preliminary data.</text>
</comment>
<dbReference type="SUPFAM" id="SSF88946">
    <property type="entry name" value="Sigma2 domain of RNA polymerase sigma factors"/>
    <property type="match status" value="1"/>
</dbReference>
<name>A0A4Y9F4Y6_9MICC</name>
<evidence type="ECO:0000313" key="3">
    <source>
        <dbReference type="Proteomes" id="UP000297951"/>
    </source>
</evidence>
<dbReference type="GO" id="GO:0006352">
    <property type="term" value="P:DNA-templated transcription initiation"/>
    <property type="evidence" value="ECO:0007669"/>
    <property type="project" value="InterPro"/>
</dbReference>
<sequence length="287" mass="31364">MTHTQTGAARAWTPEMLEDWQNTIYLIRARLTSACPAHDAHDVHQNTWLAAHQRLDSYDPTKGPFGPWIRAVAITEVKTYQRKKLTEAQHDETYGRLAITGISETLSLIEQDIADGIIEEDGDYTRLHHIMGILAAIMENPAHLERTLKIVLAFDGNVAAASRALGIAAKTLRDNQANTVRLAQVIHRALDAHERLAAQGDAEGVTVEDLLDCLPGEEANLPTGFSVLVAMIATGTDLNAAAVAVLGEQLGISPSSSRDYYNQTIKMLSVAKLVIDRGLDIYQPINV</sequence>
<dbReference type="AlphaFoldDB" id="A0A4Y9F4Y6"/>
<dbReference type="EMBL" id="SPQC01000009">
    <property type="protein sequence ID" value="TFU23235.1"/>
    <property type="molecule type" value="Genomic_DNA"/>
</dbReference>
<evidence type="ECO:0000313" key="2">
    <source>
        <dbReference type="EMBL" id="TFU23235.1"/>
    </source>
</evidence>
<proteinExistence type="predicted"/>
<gene>
    <name evidence="2" type="ORF">E4U03_03675</name>
</gene>
<dbReference type="RefSeq" id="WP_135011639.1">
    <property type="nucleotide sequence ID" value="NZ_JADGLK010000009.1"/>
</dbReference>
<dbReference type="GO" id="GO:0003700">
    <property type="term" value="F:DNA-binding transcription factor activity"/>
    <property type="evidence" value="ECO:0007669"/>
    <property type="project" value="InterPro"/>
</dbReference>
<feature type="domain" description="RNA polymerase sigma-70 region 2" evidence="1">
    <location>
        <begin position="37"/>
        <end position="84"/>
    </location>
</feature>
<accession>A0A4Y9F4Y6</accession>
<dbReference type="Pfam" id="PF04542">
    <property type="entry name" value="Sigma70_r2"/>
    <property type="match status" value="1"/>
</dbReference>
<dbReference type="OrthoDB" id="5243766at2"/>
<dbReference type="InterPro" id="IPR013325">
    <property type="entry name" value="RNA_pol_sigma_r2"/>
</dbReference>
<evidence type="ECO:0000259" key="1">
    <source>
        <dbReference type="Pfam" id="PF04542"/>
    </source>
</evidence>
<organism evidence="2 3">
    <name type="scientific">Rothia nasimurium</name>
    <dbReference type="NCBI Taxonomy" id="85336"/>
    <lineage>
        <taxon>Bacteria</taxon>
        <taxon>Bacillati</taxon>
        <taxon>Actinomycetota</taxon>
        <taxon>Actinomycetes</taxon>
        <taxon>Micrococcales</taxon>
        <taxon>Micrococcaceae</taxon>
        <taxon>Rothia</taxon>
    </lineage>
</organism>
<protein>
    <recommendedName>
        <fullName evidence="1">RNA polymerase sigma-70 region 2 domain-containing protein</fullName>
    </recommendedName>
</protein>
<reference evidence="2 3" key="1">
    <citation type="submission" date="2019-03" db="EMBL/GenBank/DDBJ databases">
        <title>Diversity of the mouse oral microbiome.</title>
        <authorList>
            <person name="Joseph S."/>
            <person name="Aduse-Opoku J."/>
            <person name="Curtis M."/>
            <person name="Wade W."/>
            <person name="Hashim A."/>
        </authorList>
    </citation>
    <scope>NUCLEOTIDE SEQUENCE [LARGE SCALE GENOMIC DNA]</scope>
    <source>
        <strain evidence="3">irhom_31</strain>
    </source>
</reference>